<dbReference type="PANTHER" id="PTHR47481">
    <property type="match status" value="1"/>
</dbReference>
<dbReference type="AlphaFoldDB" id="A0A9R1WLP8"/>
<feature type="region of interest" description="Disordered" evidence="1">
    <location>
        <begin position="1"/>
        <end position="24"/>
    </location>
</feature>
<accession>A0A9R1WLP8</accession>
<evidence type="ECO:0000313" key="2">
    <source>
        <dbReference type="EMBL" id="KAJ0227701.1"/>
    </source>
</evidence>
<sequence>MSRFGVDDHLLPPVEKRTTSDPKEKELAMVLKKKAGAHGLWTTLEELFRTNKEHKATQLRNQLRNITMGELPVNDYCTKIKGISDMLENLGSSIPERNLVSYIMSGLTQKSKSIVNTIRYSDTAENFMKARAILVMEEEQMELDQARDIRPPIPIIHLRLLFFSLTRHITPPPTARFTNIMEAEVVVETRVGTIILVAHLLVNISPHRWLLELKETQALGILGGTQLIRLNLPCLMGCCQAQHQIQHLQLDNHFQPIRIITIFLAHLMR</sequence>
<dbReference type="EMBL" id="NBSK02000001">
    <property type="protein sequence ID" value="KAJ0227701.1"/>
    <property type="molecule type" value="Genomic_DNA"/>
</dbReference>
<name>A0A9R1WLP8_LACSA</name>
<dbReference type="Pfam" id="PF14223">
    <property type="entry name" value="Retrotran_gag_2"/>
    <property type="match status" value="1"/>
</dbReference>
<protein>
    <submittedName>
        <fullName evidence="2">Uncharacterized protein</fullName>
    </submittedName>
</protein>
<organism evidence="2 3">
    <name type="scientific">Lactuca sativa</name>
    <name type="common">Garden lettuce</name>
    <dbReference type="NCBI Taxonomy" id="4236"/>
    <lineage>
        <taxon>Eukaryota</taxon>
        <taxon>Viridiplantae</taxon>
        <taxon>Streptophyta</taxon>
        <taxon>Embryophyta</taxon>
        <taxon>Tracheophyta</taxon>
        <taxon>Spermatophyta</taxon>
        <taxon>Magnoliopsida</taxon>
        <taxon>eudicotyledons</taxon>
        <taxon>Gunneridae</taxon>
        <taxon>Pentapetalae</taxon>
        <taxon>asterids</taxon>
        <taxon>campanulids</taxon>
        <taxon>Asterales</taxon>
        <taxon>Asteraceae</taxon>
        <taxon>Cichorioideae</taxon>
        <taxon>Cichorieae</taxon>
        <taxon>Lactucinae</taxon>
        <taxon>Lactuca</taxon>
    </lineage>
</organism>
<reference evidence="2 3" key="1">
    <citation type="journal article" date="2017" name="Nat. Commun.">
        <title>Genome assembly with in vitro proximity ligation data and whole-genome triplication in lettuce.</title>
        <authorList>
            <person name="Reyes-Chin-Wo S."/>
            <person name="Wang Z."/>
            <person name="Yang X."/>
            <person name="Kozik A."/>
            <person name="Arikit S."/>
            <person name="Song C."/>
            <person name="Xia L."/>
            <person name="Froenicke L."/>
            <person name="Lavelle D.O."/>
            <person name="Truco M.J."/>
            <person name="Xia R."/>
            <person name="Zhu S."/>
            <person name="Xu C."/>
            <person name="Xu H."/>
            <person name="Xu X."/>
            <person name="Cox K."/>
            <person name="Korf I."/>
            <person name="Meyers B.C."/>
            <person name="Michelmore R.W."/>
        </authorList>
    </citation>
    <scope>NUCLEOTIDE SEQUENCE [LARGE SCALE GENOMIC DNA]</scope>
    <source>
        <strain evidence="3">cv. Salinas</strain>
        <tissue evidence="2">Seedlings</tissue>
    </source>
</reference>
<evidence type="ECO:0000256" key="1">
    <source>
        <dbReference type="SAM" id="MobiDB-lite"/>
    </source>
</evidence>
<proteinExistence type="predicted"/>
<dbReference type="PANTHER" id="PTHR47481:SF41">
    <property type="entry name" value="COPIA-LIKE POLYPROTEIN_RETROTRANSPOSON"/>
    <property type="match status" value="1"/>
</dbReference>
<gene>
    <name evidence="2" type="ORF">LSAT_V11C100003870</name>
</gene>
<comment type="caution">
    <text evidence="2">The sequence shown here is derived from an EMBL/GenBank/DDBJ whole genome shotgun (WGS) entry which is preliminary data.</text>
</comment>
<evidence type="ECO:0000313" key="3">
    <source>
        <dbReference type="Proteomes" id="UP000235145"/>
    </source>
</evidence>
<dbReference type="Proteomes" id="UP000235145">
    <property type="component" value="Unassembled WGS sequence"/>
</dbReference>
<keyword evidence="3" id="KW-1185">Reference proteome</keyword>